<evidence type="ECO:0000313" key="2">
    <source>
        <dbReference type="Proteomes" id="UP000194761"/>
    </source>
</evidence>
<dbReference type="AlphaFoldDB" id="A0A243RRT7"/>
<reference evidence="1 2" key="1">
    <citation type="submission" date="2017-05" db="EMBL/GenBank/DDBJ databases">
        <title>Biotechnological potential of actinobacteria isolated from South African environments.</title>
        <authorList>
            <person name="Le Roes-Hill M."/>
            <person name="Prins A."/>
            <person name="Durrell K.A."/>
        </authorList>
    </citation>
    <scope>NUCLEOTIDE SEQUENCE [LARGE SCALE GENOMIC DNA]</scope>
    <source>
        <strain evidence="1">M26</strain>
    </source>
</reference>
<dbReference type="EMBL" id="NGFP01000032">
    <property type="protein sequence ID" value="OUC97706.1"/>
    <property type="molecule type" value="Genomic_DNA"/>
</dbReference>
<protein>
    <submittedName>
        <fullName evidence="1">Uncharacterized protein</fullName>
    </submittedName>
</protein>
<dbReference type="Proteomes" id="UP000194761">
    <property type="component" value="Unassembled WGS sequence"/>
</dbReference>
<organism evidence="1 2">
    <name type="scientific">Streptosporangium minutum</name>
    <dbReference type="NCBI Taxonomy" id="569862"/>
    <lineage>
        <taxon>Bacteria</taxon>
        <taxon>Bacillati</taxon>
        <taxon>Actinomycetota</taxon>
        <taxon>Actinomycetes</taxon>
        <taxon>Streptosporangiales</taxon>
        <taxon>Streptosporangiaceae</taxon>
        <taxon>Streptosporangium</taxon>
    </lineage>
</organism>
<accession>A0A243RRT7</accession>
<name>A0A243RRT7_9ACTN</name>
<evidence type="ECO:0000313" key="1">
    <source>
        <dbReference type="EMBL" id="OUC97706.1"/>
    </source>
</evidence>
<keyword evidence="2" id="KW-1185">Reference proteome</keyword>
<sequence length="60" mass="6012">MGTGSTLGADRTTALIDIIQEAILRAGCLVEAAVGTGAGHMSAQVLARPPLPVIKSASRP</sequence>
<proteinExistence type="predicted"/>
<comment type="caution">
    <text evidence="1">The sequence shown here is derived from an EMBL/GenBank/DDBJ whole genome shotgun (WGS) entry which is preliminary data.</text>
</comment>
<gene>
    <name evidence="1" type="ORF">CA984_09810</name>
</gene>